<protein>
    <submittedName>
        <fullName evidence="2">Uncharacterized protein</fullName>
    </submittedName>
</protein>
<reference evidence="2 3" key="1">
    <citation type="submission" date="2019-10" db="EMBL/GenBank/DDBJ databases">
        <authorList>
            <person name="Dong K."/>
        </authorList>
    </citation>
    <scope>NUCLEOTIDE SEQUENCE [LARGE SCALE GENOMIC DNA]</scope>
    <source>
        <strain evidence="3">dk4302</strain>
    </source>
</reference>
<proteinExistence type="predicted"/>
<dbReference type="Proteomes" id="UP000326921">
    <property type="component" value="Chromosome"/>
</dbReference>
<dbReference type="AlphaFoldDB" id="A0A5Q0QB69"/>
<keyword evidence="3" id="KW-1185">Reference proteome</keyword>
<keyword evidence="1" id="KW-1133">Transmembrane helix</keyword>
<accession>A0A5Q0QB69</accession>
<gene>
    <name evidence="2" type="ORF">GFH32_10870</name>
</gene>
<feature type="transmembrane region" description="Helical" evidence="1">
    <location>
        <begin position="51"/>
        <end position="70"/>
    </location>
</feature>
<dbReference type="EMBL" id="CP045652">
    <property type="protein sequence ID" value="QGA26793.1"/>
    <property type="molecule type" value="Genomic_DNA"/>
</dbReference>
<dbReference type="RefSeq" id="WP_153511641.1">
    <property type="nucleotide sequence ID" value="NZ_CP045652.1"/>
</dbReference>
<feature type="transmembrane region" description="Helical" evidence="1">
    <location>
        <begin position="77"/>
        <end position="95"/>
    </location>
</feature>
<evidence type="ECO:0000313" key="2">
    <source>
        <dbReference type="EMBL" id="QGA26793.1"/>
    </source>
</evidence>
<keyword evidence="1" id="KW-0472">Membrane</keyword>
<organism evidence="2 3">
    <name type="scientific">Sphingobacterium zhuxiongii</name>
    <dbReference type="NCBI Taxonomy" id="2662364"/>
    <lineage>
        <taxon>Bacteria</taxon>
        <taxon>Pseudomonadati</taxon>
        <taxon>Bacteroidota</taxon>
        <taxon>Sphingobacteriia</taxon>
        <taxon>Sphingobacteriales</taxon>
        <taxon>Sphingobacteriaceae</taxon>
        <taxon>Sphingobacterium</taxon>
    </lineage>
</organism>
<dbReference type="KEGG" id="sphe:GFH32_10870"/>
<evidence type="ECO:0000313" key="3">
    <source>
        <dbReference type="Proteomes" id="UP000326921"/>
    </source>
</evidence>
<feature type="transmembrane region" description="Helical" evidence="1">
    <location>
        <begin position="101"/>
        <end position="126"/>
    </location>
</feature>
<keyword evidence="1" id="KW-0812">Transmembrane</keyword>
<name>A0A5Q0QB69_9SPHI</name>
<feature type="transmembrane region" description="Helical" evidence="1">
    <location>
        <begin position="20"/>
        <end position="39"/>
    </location>
</feature>
<sequence length="129" mass="14755">MSYYDDEYDEKASARAMWMFFKLALNGAIIVILYKLLYIPNYPDFLRESNALYVMPIVGTIGTYFYLAYWLGKKLSLYLVGAAVFSVGLAALTSFDTVFKLYTLAVFGGLVYGCYLLIRLIINFVVKKR</sequence>
<evidence type="ECO:0000256" key="1">
    <source>
        <dbReference type="SAM" id="Phobius"/>
    </source>
</evidence>